<evidence type="ECO:0000259" key="8">
    <source>
        <dbReference type="Pfam" id="PF02687"/>
    </source>
</evidence>
<evidence type="ECO:0000256" key="1">
    <source>
        <dbReference type="ARBA" id="ARBA00004651"/>
    </source>
</evidence>
<sequence>MLVSVWDMFVQAWTQIRAHLGRSLLTALGIIISITGVIAITGVMLGLELMVNRQLTSLGSELVMVQASGGAKLGRREWDALSSQVAGIKSLVASQQIASRHNVTGDEIAVRYGKLRKNVSVASASMLLPQLYQVLPLQGRFIQASDEGAHHRVCVISEDLIVALGLPQSPIGVKLGFAHFSLEIVGVLPPVKKGGPRQLVQMYIPFGLAQELESNTRTLSFAFTLKDPNQHQSVIRQVRQVLRISLARAPNEQDGFTIQDAGQLRAANDEIIQMISIVLILLVSISMLVGAIGIMNVMLVAVTQRTREIGVLRALGATKWHIRLQFLIEASSISGLGAMVGLVLGVSLANIFVKLTFEDVNRIVLPLWPMLSGVGIALLVGVLAGAWPAMRAAQLDPIEALAAE</sequence>
<feature type="transmembrane region" description="Helical" evidence="7">
    <location>
        <begin position="365"/>
        <end position="387"/>
    </location>
</feature>
<comment type="subcellular location">
    <subcellularLocation>
        <location evidence="1">Cell membrane</location>
        <topology evidence="1">Multi-pass membrane protein</topology>
    </subcellularLocation>
</comment>
<protein>
    <submittedName>
        <fullName evidence="10">ABC transporter permease</fullName>
    </submittedName>
</protein>
<dbReference type="Proteomes" id="UP000648257">
    <property type="component" value="Unassembled WGS sequence"/>
</dbReference>
<keyword evidence="4 7" id="KW-1133">Transmembrane helix</keyword>
<dbReference type="InterPro" id="IPR025857">
    <property type="entry name" value="MacB_PCD"/>
</dbReference>
<accession>A0ABR6X6P9</accession>
<feature type="transmembrane region" description="Helical" evidence="7">
    <location>
        <begin position="274"/>
        <end position="303"/>
    </location>
</feature>
<dbReference type="PANTHER" id="PTHR30572">
    <property type="entry name" value="MEMBRANE COMPONENT OF TRANSPORTER-RELATED"/>
    <property type="match status" value="1"/>
</dbReference>
<evidence type="ECO:0000256" key="2">
    <source>
        <dbReference type="ARBA" id="ARBA00022475"/>
    </source>
</evidence>
<reference evidence="10 11" key="1">
    <citation type="submission" date="2020-08" db="EMBL/GenBank/DDBJ databases">
        <title>Novel species isolated from subtropical streams in China.</title>
        <authorList>
            <person name="Lu H."/>
        </authorList>
    </citation>
    <scope>NUCLEOTIDE SEQUENCE [LARGE SCALE GENOMIC DNA]</scope>
    <source>
        <strain evidence="10 11">KACC 16656</strain>
    </source>
</reference>
<evidence type="ECO:0000256" key="6">
    <source>
        <dbReference type="ARBA" id="ARBA00038076"/>
    </source>
</evidence>
<name>A0ABR6X6P9_9BURK</name>
<dbReference type="Pfam" id="PF12704">
    <property type="entry name" value="MacB_PCD"/>
    <property type="match status" value="1"/>
</dbReference>
<dbReference type="Pfam" id="PF02687">
    <property type="entry name" value="FtsX"/>
    <property type="match status" value="1"/>
</dbReference>
<dbReference type="InterPro" id="IPR003838">
    <property type="entry name" value="ABC3_permease_C"/>
</dbReference>
<evidence type="ECO:0000256" key="3">
    <source>
        <dbReference type="ARBA" id="ARBA00022692"/>
    </source>
</evidence>
<comment type="similarity">
    <text evidence="6">Belongs to the ABC-4 integral membrane protein family.</text>
</comment>
<feature type="transmembrane region" description="Helical" evidence="7">
    <location>
        <begin position="324"/>
        <end position="353"/>
    </location>
</feature>
<keyword evidence="5 7" id="KW-0472">Membrane</keyword>
<dbReference type="PANTHER" id="PTHR30572:SF4">
    <property type="entry name" value="ABC TRANSPORTER PERMEASE YTRF"/>
    <property type="match status" value="1"/>
</dbReference>
<keyword evidence="2" id="KW-1003">Cell membrane</keyword>
<evidence type="ECO:0000256" key="4">
    <source>
        <dbReference type="ARBA" id="ARBA00022989"/>
    </source>
</evidence>
<keyword evidence="11" id="KW-1185">Reference proteome</keyword>
<evidence type="ECO:0000256" key="7">
    <source>
        <dbReference type="SAM" id="Phobius"/>
    </source>
</evidence>
<feature type="transmembrane region" description="Helical" evidence="7">
    <location>
        <begin position="24"/>
        <end position="47"/>
    </location>
</feature>
<feature type="domain" description="ABC3 transporter permease C-terminal" evidence="8">
    <location>
        <begin position="281"/>
        <end position="397"/>
    </location>
</feature>
<dbReference type="RefSeq" id="WP_186923711.1">
    <property type="nucleotide sequence ID" value="NZ_JACOFW010000018.1"/>
</dbReference>
<evidence type="ECO:0000313" key="10">
    <source>
        <dbReference type="EMBL" id="MBC3808639.1"/>
    </source>
</evidence>
<evidence type="ECO:0000259" key="9">
    <source>
        <dbReference type="Pfam" id="PF12704"/>
    </source>
</evidence>
<proteinExistence type="inferred from homology"/>
<feature type="domain" description="MacB-like periplasmic core" evidence="9">
    <location>
        <begin position="23"/>
        <end position="240"/>
    </location>
</feature>
<comment type="caution">
    <text evidence="10">The sequence shown here is derived from an EMBL/GenBank/DDBJ whole genome shotgun (WGS) entry which is preliminary data.</text>
</comment>
<dbReference type="EMBL" id="JACOFW010000018">
    <property type="protein sequence ID" value="MBC3808639.1"/>
    <property type="molecule type" value="Genomic_DNA"/>
</dbReference>
<evidence type="ECO:0000256" key="5">
    <source>
        <dbReference type="ARBA" id="ARBA00023136"/>
    </source>
</evidence>
<keyword evidence="3 7" id="KW-0812">Transmembrane</keyword>
<dbReference type="InterPro" id="IPR050250">
    <property type="entry name" value="Macrolide_Exporter_MacB"/>
</dbReference>
<gene>
    <name evidence="10" type="ORF">H8K52_14935</name>
</gene>
<organism evidence="10 11">
    <name type="scientific">Undibacterium seohonense</name>
    <dbReference type="NCBI Taxonomy" id="1344950"/>
    <lineage>
        <taxon>Bacteria</taxon>
        <taxon>Pseudomonadati</taxon>
        <taxon>Pseudomonadota</taxon>
        <taxon>Betaproteobacteria</taxon>
        <taxon>Burkholderiales</taxon>
        <taxon>Oxalobacteraceae</taxon>
        <taxon>Undibacterium</taxon>
    </lineage>
</organism>
<evidence type="ECO:0000313" key="11">
    <source>
        <dbReference type="Proteomes" id="UP000648257"/>
    </source>
</evidence>